<dbReference type="EMBL" id="JASDAP010000009">
    <property type="protein sequence ID" value="KAK1897020.1"/>
    <property type="molecule type" value="Genomic_DNA"/>
</dbReference>
<proteinExistence type="predicted"/>
<evidence type="ECO:0000313" key="3">
    <source>
        <dbReference type="Proteomes" id="UP001228049"/>
    </source>
</evidence>
<dbReference type="PANTHER" id="PTHR23039">
    <property type="entry name" value="NANCE-HORAN SYNDROME PROTEIN"/>
    <property type="match status" value="1"/>
</dbReference>
<reference evidence="2" key="1">
    <citation type="submission" date="2023-04" db="EMBL/GenBank/DDBJ databases">
        <title>Chromosome-level genome of Chaenocephalus aceratus.</title>
        <authorList>
            <person name="Park H."/>
        </authorList>
    </citation>
    <scope>NUCLEOTIDE SEQUENCE</scope>
    <source>
        <strain evidence="2">DE</strain>
        <tissue evidence="2">Muscle</tissue>
    </source>
</reference>
<dbReference type="GO" id="GO:0002088">
    <property type="term" value="P:lens development in camera-type eye"/>
    <property type="evidence" value="ECO:0007669"/>
    <property type="project" value="TreeGrafter"/>
</dbReference>
<keyword evidence="3" id="KW-1185">Reference proteome</keyword>
<dbReference type="Proteomes" id="UP001228049">
    <property type="component" value="Unassembled WGS sequence"/>
</dbReference>
<protein>
    <submittedName>
        <fullName evidence="2">Nance-Horan syndrome protein</fullName>
    </submittedName>
</protein>
<evidence type="ECO:0000256" key="1">
    <source>
        <dbReference type="SAM" id="MobiDB-lite"/>
    </source>
</evidence>
<evidence type="ECO:0000313" key="2">
    <source>
        <dbReference type="EMBL" id="KAK1897020.1"/>
    </source>
</evidence>
<dbReference type="InterPro" id="IPR024845">
    <property type="entry name" value="NHS-like"/>
</dbReference>
<feature type="region of interest" description="Disordered" evidence="1">
    <location>
        <begin position="33"/>
        <end position="90"/>
    </location>
</feature>
<sequence>MFLCVSDLQVVRVIVSISPLVPLYTSRHKHRDTLTKFDSRSSSPTECCRFSPWSRKAPPPDSSSYQGGASGHWPRLPVPNPPSTLDKQTNWSRALPLPTPQERMKRDPLITSCLVPINLQVFVLRGVL</sequence>
<dbReference type="Pfam" id="PF15273">
    <property type="entry name" value="NHS"/>
    <property type="match status" value="1"/>
</dbReference>
<dbReference type="GO" id="GO:0030154">
    <property type="term" value="P:cell differentiation"/>
    <property type="evidence" value="ECO:0007669"/>
    <property type="project" value="TreeGrafter"/>
</dbReference>
<organism evidence="2 3">
    <name type="scientific">Dissostichus eleginoides</name>
    <name type="common">Patagonian toothfish</name>
    <name type="synonym">Dissostichus amissus</name>
    <dbReference type="NCBI Taxonomy" id="100907"/>
    <lineage>
        <taxon>Eukaryota</taxon>
        <taxon>Metazoa</taxon>
        <taxon>Chordata</taxon>
        <taxon>Craniata</taxon>
        <taxon>Vertebrata</taxon>
        <taxon>Euteleostomi</taxon>
        <taxon>Actinopterygii</taxon>
        <taxon>Neopterygii</taxon>
        <taxon>Teleostei</taxon>
        <taxon>Neoteleostei</taxon>
        <taxon>Acanthomorphata</taxon>
        <taxon>Eupercaria</taxon>
        <taxon>Perciformes</taxon>
        <taxon>Notothenioidei</taxon>
        <taxon>Nototheniidae</taxon>
        <taxon>Dissostichus</taxon>
    </lineage>
</organism>
<name>A0AAD9FFR0_DISEL</name>
<dbReference type="PANTHER" id="PTHR23039:SF5">
    <property type="entry name" value="ACTIN REMODELING REGULATOR NHS"/>
    <property type="match status" value="1"/>
</dbReference>
<accession>A0AAD9FFR0</accession>
<dbReference type="AlphaFoldDB" id="A0AAD9FFR0"/>
<comment type="caution">
    <text evidence="2">The sequence shown here is derived from an EMBL/GenBank/DDBJ whole genome shotgun (WGS) entry which is preliminary data.</text>
</comment>
<gene>
    <name evidence="2" type="ORF">KUDE01_016560</name>
</gene>